<evidence type="ECO:0000313" key="2">
    <source>
        <dbReference type="Proteomes" id="UP001166402"/>
    </source>
</evidence>
<accession>A0ABS4NAS6</accession>
<reference evidence="1" key="1">
    <citation type="submission" date="2021-03" db="EMBL/GenBank/DDBJ databases">
        <title>Genomic Encyclopedia of Type Strains, Phase IV (KMG-IV): sequencing the most valuable type-strain genomes for metagenomic binning, comparative biology and taxonomic classification.</title>
        <authorList>
            <person name="Goeker M."/>
        </authorList>
    </citation>
    <scope>NUCLEOTIDE SEQUENCE</scope>
    <source>
        <strain evidence="1">DSM 101588</strain>
    </source>
</reference>
<dbReference type="Proteomes" id="UP001166402">
    <property type="component" value="Unassembled WGS sequence"/>
</dbReference>
<organism evidence="1 2">
    <name type="scientific">Thermoanaerobacterium butyriciformans</name>
    <dbReference type="NCBI Taxonomy" id="1702242"/>
    <lineage>
        <taxon>Bacteria</taxon>
        <taxon>Bacillati</taxon>
        <taxon>Bacillota</taxon>
        <taxon>Clostridia</taxon>
        <taxon>Thermoanaerobacterales</taxon>
        <taxon>Thermoanaerobacteraceae</taxon>
        <taxon>Thermoanaerobacterium</taxon>
    </lineage>
</organism>
<dbReference type="RefSeq" id="WP_209452744.1">
    <property type="nucleotide sequence ID" value="NZ_JAGGLT010000002.1"/>
</dbReference>
<gene>
    <name evidence="1" type="ORF">J2Z80_000266</name>
</gene>
<proteinExistence type="predicted"/>
<protein>
    <submittedName>
        <fullName evidence="1">Uncharacterized protein</fullName>
    </submittedName>
</protein>
<evidence type="ECO:0000313" key="1">
    <source>
        <dbReference type="EMBL" id="MBP2070768.1"/>
    </source>
</evidence>
<comment type="caution">
    <text evidence="1">The sequence shown here is derived from an EMBL/GenBank/DDBJ whole genome shotgun (WGS) entry which is preliminary data.</text>
</comment>
<name>A0ABS4NAS6_9THEO</name>
<keyword evidence="2" id="KW-1185">Reference proteome</keyword>
<sequence>MKAMVICQGKVHEIGLNKKGQLIFYNHTKAELKAEGALEKLGGTPCKCYMILQNWRNGGPLPTELSVEYDKAEAKRIQRYIKRRKQENAKV</sequence>
<dbReference type="EMBL" id="JAGGLT010000002">
    <property type="protein sequence ID" value="MBP2070768.1"/>
    <property type="molecule type" value="Genomic_DNA"/>
</dbReference>